<dbReference type="InterPro" id="IPR017853">
    <property type="entry name" value="GH"/>
</dbReference>
<keyword evidence="6 12" id="KW-0732">Signal</keyword>
<dbReference type="AlphaFoldDB" id="A0A160MIB6"/>
<dbReference type="eggNOG" id="COG0366">
    <property type="taxonomic scope" value="Bacteria"/>
</dbReference>
<protein>
    <recommendedName>
        <fullName evidence="4">alpha-amylase</fullName>
        <ecNumber evidence="4">3.2.1.1</ecNumber>
    </recommendedName>
</protein>
<evidence type="ECO:0000256" key="5">
    <source>
        <dbReference type="ARBA" id="ARBA00022723"/>
    </source>
</evidence>
<feature type="chain" id="PRO_5039330581" description="alpha-amylase" evidence="12">
    <location>
        <begin position="24"/>
        <end position="509"/>
    </location>
</feature>
<evidence type="ECO:0000256" key="9">
    <source>
        <dbReference type="ARBA" id="ARBA00023277"/>
    </source>
</evidence>
<dbReference type="InterPro" id="IPR054174">
    <property type="entry name" value="Alpha-amylase-like_C"/>
</dbReference>
<evidence type="ECO:0000256" key="10">
    <source>
        <dbReference type="ARBA" id="ARBA00023295"/>
    </source>
</evidence>
<evidence type="ECO:0000256" key="11">
    <source>
        <dbReference type="SAM" id="Phobius"/>
    </source>
</evidence>
<evidence type="ECO:0000313" key="14">
    <source>
        <dbReference type="EMBL" id="AND42923.1"/>
    </source>
</evidence>
<dbReference type="KEGG" id="bon:A361_27490"/>
<dbReference type="PANTHER" id="PTHR10357:SF215">
    <property type="entry name" value="ALPHA-AMYLASE 1"/>
    <property type="match status" value="1"/>
</dbReference>
<name>A0A160MIB6_9BACI</name>
<dbReference type="GO" id="GO:0016829">
    <property type="term" value="F:lyase activity"/>
    <property type="evidence" value="ECO:0007669"/>
    <property type="project" value="UniProtKB-KW"/>
</dbReference>
<sequence>MLKKFIPLFLITFFIPHWVSAEANEKNERKWQDETIYYIMVDRFNNGDIKNDFNVDAKNPESYQGGDFQGIIDKLDYLKDMGYTTLMLTPIFNNEENGYHGYWINDFYNTEEHFGSLKTFKRLIKESHNRDMKIILEFPFNNIGPNHPWLKDPQKRDWFKGNMEPKVTGENTKENEFSNLPELDMRNPEVQKYLIDIAKWWIAETDIDGYQLNLIQNAPESFWEKFSKEVYEVKDDFYLIADTVPSDSNPDKYEKMGIKSLIHEAFSKELRSAFSKPDQSLENLFSNQLKADLTEDSPYLMGKYLDNPHTPRFTSGAVKNNQHPGPRWKLALTYLYTTPGVPIVYYGSEIALNGEEEPDNRKIMDFRTDKELIDFITKLGELRQQLPSLSRGQLEVLYEDHAAAVYKRVYNDEVTVTVINNSSRSTTITLSAEKLGGKDKELRGLLAGDLIRPKDNKYIFVPEREESEIYVLKEKTGLNIPLILSLAAVYTAFIIFIIALRKRAKKKKN</sequence>
<feature type="domain" description="Glycosyl hydrolase family 13 catalytic" evidence="13">
    <location>
        <begin position="38"/>
        <end position="383"/>
    </location>
</feature>
<dbReference type="EC" id="3.2.1.1" evidence="4"/>
<feature type="signal peptide" evidence="12">
    <location>
        <begin position="1"/>
        <end position="23"/>
    </location>
</feature>
<dbReference type="Gene3D" id="2.60.40.1180">
    <property type="entry name" value="Golgi alpha-mannosidase II"/>
    <property type="match status" value="1"/>
</dbReference>
<dbReference type="Pfam" id="PF00128">
    <property type="entry name" value="Alpha-amylase"/>
    <property type="match status" value="1"/>
</dbReference>
<accession>A0A160MIB6</accession>
<keyword evidence="14" id="KW-0456">Lyase</keyword>
<dbReference type="GO" id="GO:0005975">
    <property type="term" value="P:carbohydrate metabolic process"/>
    <property type="evidence" value="ECO:0007669"/>
    <property type="project" value="InterPro"/>
</dbReference>
<organism evidence="14 15">
    <name type="scientific">Cytobacillus oceanisediminis 2691</name>
    <dbReference type="NCBI Taxonomy" id="1196031"/>
    <lineage>
        <taxon>Bacteria</taxon>
        <taxon>Bacillati</taxon>
        <taxon>Bacillota</taxon>
        <taxon>Bacilli</taxon>
        <taxon>Bacillales</taxon>
        <taxon>Bacillaceae</taxon>
        <taxon>Cytobacillus</taxon>
    </lineage>
</organism>
<geneLocation type="plasmid" evidence="15">
    <name>pbo1</name>
</geneLocation>
<keyword evidence="11" id="KW-0812">Transmembrane</keyword>
<dbReference type="Pfam" id="PF22026">
    <property type="entry name" value="Alpha-amylase_C_2"/>
    <property type="match status" value="1"/>
</dbReference>
<dbReference type="Proteomes" id="UP000077856">
    <property type="component" value="Plasmid pBO1"/>
</dbReference>
<keyword evidence="5" id="KW-0479">Metal-binding</keyword>
<evidence type="ECO:0000256" key="7">
    <source>
        <dbReference type="ARBA" id="ARBA00022801"/>
    </source>
</evidence>
<evidence type="ECO:0000256" key="8">
    <source>
        <dbReference type="ARBA" id="ARBA00022837"/>
    </source>
</evidence>
<keyword evidence="10" id="KW-0326">Glycosidase</keyword>
<dbReference type="PANTHER" id="PTHR10357">
    <property type="entry name" value="ALPHA-AMYLASE FAMILY MEMBER"/>
    <property type="match status" value="1"/>
</dbReference>
<keyword evidence="14" id="KW-0614">Plasmid</keyword>
<keyword evidence="8" id="KW-0106">Calcium</keyword>
<comment type="catalytic activity">
    <reaction evidence="1">
        <text>Endohydrolysis of (1-&gt;4)-alpha-D-glucosidic linkages in polysaccharides containing three or more (1-&gt;4)-alpha-linked D-glucose units.</text>
        <dbReference type="EC" id="3.2.1.1"/>
    </reaction>
</comment>
<dbReference type="SUPFAM" id="SSF51011">
    <property type="entry name" value="Glycosyl hydrolase domain"/>
    <property type="match status" value="1"/>
</dbReference>
<dbReference type="InterPro" id="IPR006047">
    <property type="entry name" value="GH13_cat_dom"/>
</dbReference>
<proteinExistence type="inferred from homology"/>
<gene>
    <name evidence="14" type="ORF">A361_27490</name>
</gene>
<evidence type="ECO:0000313" key="15">
    <source>
        <dbReference type="Proteomes" id="UP000077856"/>
    </source>
</evidence>
<comment type="cofactor">
    <cofactor evidence="2">
        <name>Ca(2+)</name>
        <dbReference type="ChEBI" id="CHEBI:29108"/>
    </cofactor>
</comment>
<comment type="similarity">
    <text evidence="3">Belongs to the glycosyl hydrolase 13 family.</text>
</comment>
<keyword evidence="7" id="KW-0378">Hydrolase</keyword>
<dbReference type="SUPFAM" id="SSF51445">
    <property type="entry name" value="(Trans)glycosidases"/>
    <property type="match status" value="1"/>
</dbReference>
<dbReference type="InterPro" id="IPR013780">
    <property type="entry name" value="Glyco_hydro_b"/>
</dbReference>
<dbReference type="RefSeq" id="WP_019380978.1">
    <property type="nucleotide sequence ID" value="NZ_CP015507.1"/>
</dbReference>
<evidence type="ECO:0000256" key="4">
    <source>
        <dbReference type="ARBA" id="ARBA00012595"/>
    </source>
</evidence>
<evidence type="ECO:0000256" key="1">
    <source>
        <dbReference type="ARBA" id="ARBA00000548"/>
    </source>
</evidence>
<dbReference type="GO" id="GO:0005509">
    <property type="term" value="F:calcium ion binding"/>
    <property type="evidence" value="ECO:0007669"/>
    <property type="project" value="InterPro"/>
</dbReference>
<keyword evidence="11" id="KW-1133">Transmembrane helix</keyword>
<dbReference type="GO" id="GO:0004556">
    <property type="term" value="F:alpha-amylase activity"/>
    <property type="evidence" value="ECO:0007669"/>
    <property type="project" value="UniProtKB-EC"/>
</dbReference>
<keyword evidence="11" id="KW-0472">Membrane</keyword>
<dbReference type="Gene3D" id="3.20.20.80">
    <property type="entry name" value="Glycosidases"/>
    <property type="match status" value="1"/>
</dbReference>
<evidence type="ECO:0000259" key="13">
    <source>
        <dbReference type="SMART" id="SM00642"/>
    </source>
</evidence>
<evidence type="ECO:0000256" key="2">
    <source>
        <dbReference type="ARBA" id="ARBA00001913"/>
    </source>
</evidence>
<evidence type="ECO:0000256" key="6">
    <source>
        <dbReference type="ARBA" id="ARBA00022729"/>
    </source>
</evidence>
<evidence type="ECO:0000256" key="12">
    <source>
        <dbReference type="SAM" id="SignalP"/>
    </source>
</evidence>
<keyword evidence="9" id="KW-0119">Carbohydrate metabolism</keyword>
<dbReference type="SMART" id="SM00642">
    <property type="entry name" value="Aamy"/>
    <property type="match status" value="1"/>
</dbReference>
<dbReference type="InterPro" id="IPR013777">
    <property type="entry name" value="A-amylase-like"/>
</dbReference>
<dbReference type="EMBL" id="CP015507">
    <property type="protein sequence ID" value="AND42923.1"/>
    <property type="molecule type" value="Genomic_DNA"/>
</dbReference>
<feature type="transmembrane region" description="Helical" evidence="11">
    <location>
        <begin position="480"/>
        <end position="500"/>
    </location>
</feature>
<dbReference type="PIRSF" id="PIRSF001024">
    <property type="entry name" value="Alph-amyl_fung"/>
    <property type="match status" value="1"/>
</dbReference>
<evidence type="ECO:0000256" key="3">
    <source>
        <dbReference type="ARBA" id="ARBA00008061"/>
    </source>
</evidence>
<reference evidence="14 15" key="1">
    <citation type="submission" date="2016-04" db="EMBL/GenBank/DDBJ databases">
        <title>Complete genome sequence of Bacillus oceanisediminis strain 2691.</title>
        <authorList>
            <person name="Jeong H."/>
            <person name="Kim H.J."/>
            <person name="Lee D.-W."/>
        </authorList>
    </citation>
    <scope>NUCLEOTIDE SEQUENCE [LARGE SCALE GENOMIC DNA]</scope>
    <source>
        <strain evidence="14 15">2691</strain>
        <plasmid evidence="15">pbo1</plasmid>
    </source>
</reference>